<dbReference type="Proteomes" id="UP001165065">
    <property type="component" value="Unassembled WGS sequence"/>
</dbReference>
<protein>
    <submittedName>
        <fullName evidence="1">Uncharacterized protein</fullName>
    </submittedName>
</protein>
<dbReference type="AlphaFoldDB" id="A0A9W7GA18"/>
<evidence type="ECO:0000313" key="2">
    <source>
        <dbReference type="Proteomes" id="UP001165065"/>
    </source>
</evidence>
<sequence length="304" mass="33590">MSESNWLSNILSTCESTLSRTRGGLLVVVPDSELSVARDLLVGYPWAVAVSETYFVPELNVLRISLLSGWFKQQLIKLFAYRRVESEYVLFMDADNICTLPSGGGIAGMLEMGDSDITARKRRLHTCMEPLDGWYGSVQYQRSAETLKLEATLEKSDAAVGWTPQLLSTEGCEVAVEFLLGHLGMDLEEFMFLGQNGQWTEYAAYFLGLRAAGRWDEFHTEIHAGPIDGGKSSMSSALAMLRGTSQKRGCGHVRVNDVDALKRELQVGQVPFIMCDDHKITAEAAAKVIEELSPSYSTVSNQTK</sequence>
<dbReference type="InterPro" id="IPR045499">
    <property type="entry name" value="DUF6492"/>
</dbReference>
<gene>
    <name evidence="1" type="ORF">TrCOL_g4490</name>
</gene>
<comment type="caution">
    <text evidence="1">The sequence shown here is derived from an EMBL/GenBank/DDBJ whole genome shotgun (WGS) entry which is preliminary data.</text>
</comment>
<name>A0A9W7GA18_9STRA</name>
<reference evidence="2" key="1">
    <citation type="journal article" date="2023" name="Commun. Biol.">
        <title>Genome analysis of Parmales, the sister group of diatoms, reveals the evolutionary specialization of diatoms from phago-mixotrophs to photoautotrophs.</title>
        <authorList>
            <person name="Ban H."/>
            <person name="Sato S."/>
            <person name="Yoshikawa S."/>
            <person name="Yamada K."/>
            <person name="Nakamura Y."/>
            <person name="Ichinomiya M."/>
            <person name="Sato N."/>
            <person name="Blanc-Mathieu R."/>
            <person name="Endo H."/>
            <person name="Kuwata A."/>
            <person name="Ogata H."/>
        </authorList>
    </citation>
    <scope>NUCLEOTIDE SEQUENCE [LARGE SCALE GENOMIC DNA]</scope>
</reference>
<keyword evidence="2" id="KW-1185">Reference proteome</keyword>
<dbReference type="Pfam" id="PF20102">
    <property type="entry name" value="DUF6492"/>
    <property type="match status" value="1"/>
</dbReference>
<organism evidence="1 2">
    <name type="scientific">Triparma columacea</name>
    <dbReference type="NCBI Taxonomy" id="722753"/>
    <lineage>
        <taxon>Eukaryota</taxon>
        <taxon>Sar</taxon>
        <taxon>Stramenopiles</taxon>
        <taxon>Ochrophyta</taxon>
        <taxon>Bolidophyceae</taxon>
        <taxon>Parmales</taxon>
        <taxon>Triparmaceae</taxon>
        <taxon>Triparma</taxon>
    </lineage>
</organism>
<proteinExistence type="predicted"/>
<evidence type="ECO:0000313" key="1">
    <source>
        <dbReference type="EMBL" id="GMI39392.1"/>
    </source>
</evidence>
<accession>A0A9W7GA18</accession>
<dbReference type="EMBL" id="BRYA01000101">
    <property type="protein sequence ID" value="GMI39392.1"/>
    <property type="molecule type" value="Genomic_DNA"/>
</dbReference>